<dbReference type="AlphaFoldDB" id="A0A7J6J5M6"/>
<reference evidence="1 2" key="1">
    <citation type="submission" date="2012-08" db="EMBL/GenBank/DDBJ databases">
        <authorList>
            <person name="Gan P.H.P."/>
            <person name="Ikeda K."/>
            <person name="Irieda H."/>
            <person name="Narusaka M."/>
            <person name="O'Connell R.J."/>
            <person name="Narusaka Y."/>
            <person name="Takano Y."/>
            <person name="Kubo Y."/>
            <person name="Shirasu K."/>
        </authorList>
    </citation>
    <scope>NUCLEOTIDE SEQUENCE [LARGE SCALE GENOMIC DNA]</scope>
    <source>
        <strain evidence="1 2">Nara gc5</strain>
    </source>
</reference>
<keyword evidence="2" id="KW-1185">Reference proteome</keyword>
<dbReference type="RefSeq" id="XP_066008829.1">
    <property type="nucleotide sequence ID" value="XM_066151817.1"/>
</dbReference>
<comment type="caution">
    <text evidence="1">The sequence shown here is derived from an EMBL/GenBank/DDBJ whole genome shotgun (WGS) entry which is preliminary data.</text>
</comment>
<dbReference type="EMBL" id="ANPB02000004">
    <property type="protein sequence ID" value="KAF4485122.1"/>
    <property type="molecule type" value="Genomic_DNA"/>
</dbReference>
<sequence length="70" mass="8356">MEIRNEWNDGILVVSCNWVNQDGRDIEAYDDLLACTDNRALKEIRTRPPGQLPFSKQRVRWMRKCMNKME</sequence>
<organism evidence="1 2">
    <name type="scientific">Colletotrichum fructicola (strain Nara gc5)</name>
    <name type="common">Anthracnose fungus</name>
    <name type="synonym">Colletotrichum gloeosporioides (strain Nara gc5)</name>
    <dbReference type="NCBI Taxonomy" id="1213859"/>
    <lineage>
        <taxon>Eukaryota</taxon>
        <taxon>Fungi</taxon>
        <taxon>Dikarya</taxon>
        <taxon>Ascomycota</taxon>
        <taxon>Pezizomycotina</taxon>
        <taxon>Sordariomycetes</taxon>
        <taxon>Hypocreomycetidae</taxon>
        <taxon>Glomerellales</taxon>
        <taxon>Glomerellaceae</taxon>
        <taxon>Colletotrichum</taxon>
        <taxon>Colletotrichum gloeosporioides species complex</taxon>
    </lineage>
</organism>
<protein>
    <submittedName>
        <fullName evidence="1">Uncharacterized protein</fullName>
    </submittedName>
</protein>
<gene>
    <name evidence="1" type="ORF">CGGC5_v007181</name>
</gene>
<evidence type="ECO:0000313" key="1">
    <source>
        <dbReference type="EMBL" id="KAF4485122.1"/>
    </source>
</evidence>
<accession>A0A7J6J5M6</accession>
<reference evidence="1 2" key="2">
    <citation type="submission" date="2020-04" db="EMBL/GenBank/DDBJ databases">
        <title>Genome sequencing and assembly of multiple isolates from the Colletotrichum gloeosporioides species complex.</title>
        <authorList>
            <person name="Gan P."/>
            <person name="Shirasu K."/>
        </authorList>
    </citation>
    <scope>NUCLEOTIDE SEQUENCE [LARGE SCALE GENOMIC DNA]</scope>
    <source>
        <strain evidence="1 2">Nara gc5</strain>
    </source>
</reference>
<dbReference type="Proteomes" id="UP000011096">
    <property type="component" value="Unassembled WGS sequence"/>
</dbReference>
<dbReference type="InParanoid" id="A0A7J6J5M6"/>
<proteinExistence type="predicted"/>
<dbReference type="GeneID" id="90979949"/>
<evidence type="ECO:0000313" key="2">
    <source>
        <dbReference type="Proteomes" id="UP000011096"/>
    </source>
</evidence>
<name>A0A7J6J5M6_COLFN</name>